<dbReference type="AlphaFoldDB" id="A0A1M5WAY1"/>
<dbReference type="Proteomes" id="UP000184221">
    <property type="component" value="Unassembled WGS sequence"/>
</dbReference>
<keyword evidence="2" id="KW-1185">Reference proteome</keyword>
<evidence type="ECO:0008006" key="3">
    <source>
        <dbReference type="Google" id="ProtNLM"/>
    </source>
</evidence>
<organism evidence="1 2">
    <name type="scientific">Marivita hallyeonensis</name>
    <dbReference type="NCBI Taxonomy" id="996342"/>
    <lineage>
        <taxon>Bacteria</taxon>
        <taxon>Pseudomonadati</taxon>
        <taxon>Pseudomonadota</taxon>
        <taxon>Alphaproteobacteria</taxon>
        <taxon>Rhodobacterales</taxon>
        <taxon>Roseobacteraceae</taxon>
        <taxon>Marivita</taxon>
    </lineage>
</organism>
<name>A0A1M5WAY1_9RHOB</name>
<dbReference type="EMBL" id="FQXC01000004">
    <property type="protein sequence ID" value="SHH84610.1"/>
    <property type="molecule type" value="Genomic_DNA"/>
</dbReference>
<gene>
    <name evidence="1" type="ORF">SAMN05443551_3356</name>
</gene>
<dbReference type="InterPro" id="IPR021335">
    <property type="entry name" value="DUF2948"/>
</dbReference>
<accession>A0A1M5WAY1</accession>
<dbReference type="RefSeq" id="WP_072779188.1">
    <property type="nucleotide sequence ID" value="NZ_FQXC01000004.1"/>
</dbReference>
<dbReference type="STRING" id="996342.SAMN05443551_3356"/>
<protein>
    <recommendedName>
        <fullName evidence="3">DUF2948 domain-containing protein</fullName>
    </recommendedName>
</protein>
<dbReference type="Pfam" id="PF11164">
    <property type="entry name" value="DUF2948"/>
    <property type="match status" value="1"/>
</dbReference>
<evidence type="ECO:0000313" key="2">
    <source>
        <dbReference type="Proteomes" id="UP000184221"/>
    </source>
</evidence>
<sequence length="156" mass="17260">MTEDATFESGAERPLRLVAMDTEDLQILSALCQDAVFPATEMQWQPRQKRFGLLINRFRWEDIPAAQRGTHKPERVQSVLAVENVVRVSSQGVDRSDTDTILSLLSVSFDEGGSALELTLAGDGALRLQVDELEVALRDVTRPYVAVSGKVPDHPE</sequence>
<reference evidence="1 2" key="1">
    <citation type="submission" date="2016-11" db="EMBL/GenBank/DDBJ databases">
        <authorList>
            <person name="Jaros S."/>
            <person name="Januszkiewicz K."/>
            <person name="Wedrychowicz H."/>
        </authorList>
    </citation>
    <scope>NUCLEOTIDE SEQUENCE [LARGE SCALE GENOMIC DNA]</scope>
    <source>
        <strain evidence="1 2">DSM 29431</strain>
    </source>
</reference>
<proteinExistence type="predicted"/>
<evidence type="ECO:0000313" key="1">
    <source>
        <dbReference type="EMBL" id="SHH84610.1"/>
    </source>
</evidence>